<gene>
    <name evidence="10" type="primary">engB</name>
    <name evidence="12" type="ORF">SAMN02745181_1711</name>
</gene>
<dbReference type="InterPro" id="IPR027417">
    <property type="entry name" value="P-loop_NTPase"/>
</dbReference>
<evidence type="ECO:0000313" key="13">
    <source>
        <dbReference type="Proteomes" id="UP000184510"/>
    </source>
</evidence>
<evidence type="ECO:0000313" key="12">
    <source>
        <dbReference type="EMBL" id="SHJ30502.1"/>
    </source>
</evidence>
<evidence type="ECO:0000256" key="8">
    <source>
        <dbReference type="ARBA" id="ARBA00023210"/>
    </source>
</evidence>
<dbReference type="PANTHER" id="PTHR11649">
    <property type="entry name" value="MSS1/TRME-RELATED GTP-BINDING PROTEIN"/>
    <property type="match status" value="1"/>
</dbReference>
<dbReference type="CDD" id="cd01876">
    <property type="entry name" value="YihA_EngB"/>
    <property type="match status" value="1"/>
</dbReference>
<sequence>MNIQSATFTTSASSLSTCPEPDFPEFAFIGRSNVGKSSLINALANQRKNIAEVSKRPGRTQLINFFQMNKKWNLVDLPGYGYAKVSGKKKEKFNEFVSDYLLNRESLACVFCLIDSRHTPQQIDLEFTRWLLDSGIPFVLVFTKADKMKPGAVQRHMDAFLEEMSEWCTGLPRTFVTSANSQLGRKDLLNFIHQAVTSIQ</sequence>
<dbReference type="HAMAP" id="MF_00321">
    <property type="entry name" value="GTPase_EngB"/>
    <property type="match status" value="1"/>
</dbReference>
<name>A0A1M6I7V7_9BACT</name>
<evidence type="ECO:0000256" key="6">
    <source>
        <dbReference type="ARBA" id="ARBA00022842"/>
    </source>
</evidence>
<evidence type="ECO:0000256" key="5">
    <source>
        <dbReference type="ARBA" id="ARBA00022741"/>
    </source>
</evidence>
<dbReference type="STRING" id="1123071.SAMN02745181_1711"/>
<dbReference type="FunCoup" id="A0A1M6I7V7">
    <property type="interactions" value="361"/>
</dbReference>
<keyword evidence="7 10" id="KW-0342">GTP-binding</keyword>
<evidence type="ECO:0000256" key="7">
    <source>
        <dbReference type="ARBA" id="ARBA00023134"/>
    </source>
</evidence>
<dbReference type="InterPro" id="IPR006073">
    <property type="entry name" value="GTP-bd"/>
</dbReference>
<dbReference type="Proteomes" id="UP000184510">
    <property type="component" value="Unassembled WGS sequence"/>
</dbReference>
<dbReference type="Gene3D" id="3.40.50.300">
    <property type="entry name" value="P-loop containing nucleotide triphosphate hydrolases"/>
    <property type="match status" value="1"/>
</dbReference>
<keyword evidence="3 10" id="KW-0132">Cell division</keyword>
<dbReference type="SUPFAM" id="SSF52540">
    <property type="entry name" value="P-loop containing nucleoside triphosphate hydrolases"/>
    <property type="match status" value="1"/>
</dbReference>
<comment type="function">
    <text evidence="10">Necessary for normal cell division and for the maintenance of normal septation.</text>
</comment>
<evidence type="ECO:0000256" key="1">
    <source>
        <dbReference type="ARBA" id="ARBA00001946"/>
    </source>
</evidence>
<dbReference type="InterPro" id="IPR030393">
    <property type="entry name" value="G_ENGB_dom"/>
</dbReference>
<dbReference type="PROSITE" id="PS51706">
    <property type="entry name" value="G_ENGB"/>
    <property type="match status" value="1"/>
</dbReference>
<keyword evidence="13" id="KW-1185">Reference proteome</keyword>
<keyword evidence="8 10" id="KW-0717">Septation</keyword>
<dbReference type="GO" id="GO:0000917">
    <property type="term" value="P:division septum assembly"/>
    <property type="evidence" value="ECO:0007669"/>
    <property type="project" value="UniProtKB-KW"/>
</dbReference>
<dbReference type="RefSeq" id="WP_143183311.1">
    <property type="nucleotide sequence ID" value="NZ_FQYR01000003.1"/>
</dbReference>
<protein>
    <recommendedName>
        <fullName evidence="10">Probable GTP-binding protein EngB</fullName>
    </recommendedName>
</protein>
<dbReference type="EMBL" id="FQYR01000003">
    <property type="protein sequence ID" value="SHJ30502.1"/>
    <property type="molecule type" value="Genomic_DNA"/>
</dbReference>
<dbReference type="AlphaFoldDB" id="A0A1M6I7V7"/>
<evidence type="ECO:0000256" key="9">
    <source>
        <dbReference type="ARBA" id="ARBA00023306"/>
    </source>
</evidence>
<accession>A0A1M6I7V7</accession>
<keyword evidence="5 10" id="KW-0547">Nucleotide-binding</keyword>
<feature type="domain" description="EngB-type G" evidence="11">
    <location>
        <begin position="22"/>
        <end position="198"/>
    </location>
</feature>
<evidence type="ECO:0000256" key="4">
    <source>
        <dbReference type="ARBA" id="ARBA00022723"/>
    </source>
</evidence>
<dbReference type="GO" id="GO:0005525">
    <property type="term" value="F:GTP binding"/>
    <property type="evidence" value="ECO:0007669"/>
    <property type="project" value="UniProtKB-UniRule"/>
</dbReference>
<proteinExistence type="inferred from homology"/>
<evidence type="ECO:0000256" key="10">
    <source>
        <dbReference type="HAMAP-Rule" id="MF_00321"/>
    </source>
</evidence>
<keyword evidence="4" id="KW-0479">Metal-binding</keyword>
<dbReference type="OrthoDB" id="9804921at2"/>
<evidence type="ECO:0000256" key="3">
    <source>
        <dbReference type="ARBA" id="ARBA00022618"/>
    </source>
</evidence>
<dbReference type="NCBIfam" id="TIGR03598">
    <property type="entry name" value="GTPase_YsxC"/>
    <property type="match status" value="1"/>
</dbReference>
<comment type="cofactor">
    <cofactor evidence="1">
        <name>Mg(2+)</name>
        <dbReference type="ChEBI" id="CHEBI:18420"/>
    </cofactor>
</comment>
<dbReference type="GO" id="GO:0046872">
    <property type="term" value="F:metal ion binding"/>
    <property type="evidence" value="ECO:0007669"/>
    <property type="project" value="UniProtKB-KW"/>
</dbReference>
<keyword evidence="6" id="KW-0460">Magnesium</keyword>
<evidence type="ECO:0000259" key="11">
    <source>
        <dbReference type="PROSITE" id="PS51706"/>
    </source>
</evidence>
<dbReference type="FunFam" id="3.40.50.300:FF:000098">
    <property type="entry name" value="Probable GTP-binding protein EngB"/>
    <property type="match status" value="1"/>
</dbReference>
<dbReference type="InParanoid" id="A0A1M6I7V7"/>
<dbReference type="InterPro" id="IPR019987">
    <property type="entry name" value="GTP-bd_ribosome_bio_YsxC"/>
</dbReference>
<keyword evidence="9 10" id="KW-0131">Cell cycle</keyword>
<organism evidence="12 13">
    <name type="scientific">Rubritalea squalenifaciens DSM 18772</name>
    <dbReference type="NCBI Taxonomy" id="1123071"/>
    <lineage>
        <taxon>Bacteria</taxon>
        <taxon>Pseudomonadati</taxon>
        <taxon>Verrucomicrobiota</taxon>
        <taxon>Verrucomicrobiia</taxon>
        <taxon>Verrucomicrobiales</taxon>
        <taxon>Rubritaleaceae</taxon>
        <taxon>Rubritalea</taxon>
    </lineage>
</organism>
<dbReference type="Pfam" id="PF01926">
    <property type="entry name" value="MMR_HSR1"/>
    <property type="match status" value="1"/>
</dbReference>
<dbReference type="PANTHER" id="PTHR11649:SF13">
    <property type="entry name" value="ENGB-TYPE G DOMAIN-CONTAINING PROTEIN"/>
    <property type="match status" value="1"/>
</dbReference>
<reference evidence="12 13" key="1">
    <citation type="submission" date="2016-11" db="EMBL/GenBank/DDBJ databases">
        <authorList>
            <person name="Jaros S."/>
            <person name="Januszkiewicz K."/>
            <person name="Wedrychowicz H."/>
        </authorList>
    </citation>
    <scope>NUCLEOTIDE SEQUENCE [LARGE SCALE GENOMIC DNA]</scope>
    <source>
        <strain evidence="12 13">DSM 18772</strain>
    </source>
</reference>
<comment type="similarity">
    <text evidence="2 10">Belongs to the TRAFAC class TrmE-Era-EngA-EngB-Septin-like GTPase superfamily. EngB GTPase family.</text>
</comment>
<evidence type="ECO:0000256" key="2">
    <source>
        <dbReference type="ARBA" id="ARBA00009638"/>
    </source>
</evidence>